<evidence type="ECO:0000313" key="2">
    <source>
        <dbReference type="EMBL" id="QAB17315.1"/>
    </source>
</evidence>
<organism evidence="2 3">
    <name type="scientific">Leucobacter muris</name>
    <dbReference type="NCBI Taxonomy" id="1935379"/>
    <lineage>
        <taxon>Bacteria</taxon>
        <taxon>Bacillati</taxon>
        <taxon>Actinomycetota</taxon>
        <taxon>Actinomycetes</taxon>
        <taxon>Micrococcales</taxon>
        <taxon>Microbacteriaceae</taxon>
        <taxon>Leucobacter</taxon>
    </lineage>
</organism>
<feature type="domain" description="Luciferase-like" evidence="1">
    <location>
        <begin position="36"/>
        <end position="312"/>
    </location>
</feature>
<dbReference type="Gene3D" id="3.20.20.30">
    <property type="entry name" value="Luciferase-like domain"/>
    <property type="match status" value="1"/>
</dbReference>
<dbReference type="PANTHER" id="PTHR30137">
    <property type="entry name" value="LUCIFERASE-LIKE MONOOXYGENASE"/>
    <property type="match status" value="1"/>
</dbReference>
<proteinExistence type="predicted"/>
<dbReference type="Pfam" id="PF00296">
    <property type="entry name" value="Bac_luciferase"/>
    <property type="match status" value="1"/>
</dbReference>
<reference evidence="2 3" key="1">
    <citation type="submission" date="2019-01" db="EMBL/GenBank/DDBJ databases">
        <title>Leucobacter muris sp. nov. isolated from the nose of a laboratory mouse.</title>
        <authorList>
            <person name="Benga L."/>
            <person name="Sproeer C."/>
            <person name="Schumann P."/>
            <person name="Verbarg S."/>
            <person name="Bunk B."/>
            <person name="Engelhardt E."/>
            <person name="Benten P.M."/>
            <person name="Sager M."/>
        </authorList>
    </citation>
    <scope>NUCLEOTIDE SEQUENCE [LARGE SCALE GENOMIC DNA]</scope>
    <source>
        <strain evidence="2 3">DSM 101948</strain>
    </source>
</reference>
<dbReference type="Proteomes" id="UP000285768">
    <property type="component" value="Chromosome"/>
</dbReference>
<evidence type="ECO:0000259" key="1">
    <source>
        <dbReference type="Pfam" id="PF00296"/>
    </source>
</evidence>
<accession>A0ABX5QE38</accession>
<dbReference type="InterPro" id="IPR011251">
    <property type="entry name" value="Luciferase-like_dom"/>
</dbReference>
<protein>
    <submittedName>
        <fullName evidence="2">LLM class flavin-dependent oxidoreductase</fullName>
    </submittedName>
</protein>
<dbReference type="RefSeq" id="WP_128386498.1">
    <property type="nucleotide sequence ID" value="NZ_CP035037.1"/>
</dbReference>
<dbReference type="EMBL" id="CP035037">
    <property type="protein sequence ID" value="QAB17315.1"/>
    <property type="molecule type" value="Genomic_DNA"/>
</dbReference>
<dbReference type="PANTHER" id="PTHR30137:SF15">
    <property type="entry name" value="BLL6902 PROTEIN"/>
    <property type="match status" value="1"/>
</dbReference>
<dbReference type="SUPFAM" id="SSF51679">
    <property type="entry name" value="Bacterial luciferase-like"/>
    <property type="match status" value="1"/>
</dbReference>
<keyword evidence="3" id="KW-1185">Reference proteome</keyword>
<evidence type="ECO:0000313" key="3">
    <source>
        <dbReference type="Proteomes" id="UP000285768"/>
    </source>
</evidence>
<gene>
    <name evidence="2" type="ORF">Leucomu_04695</name>
</gene>
<name>A0ABX5QE38_9MICO</name>
<dbReference type="InterPro" id="IPR050766">
    <property type="entry name" value="Bact_Lucif_Oxidored"/>
</dbReference>
<sequence length="391" mass="43204">MTTQPLHPPLGTRSPAGTTDIGERLRIGFITHLDQSEDVSTVYRENIGLVQQLEQQGYDSAWIATRHFGSGWATLPTPYAFLGALATNTERIGIGTAVLPVIFDDAVRVAEELSVIDHLSGHRLLAGLGKGVPSDSYHVFEAYEPDRDRSFEHKIDTLHWGLEGNRIEGGSASIYPANTALQGRLFHGSSNLDTIRFAARRGDGFILERFGNGPERHPDQRRAFQQRQAESVLEYRRVFRETWGETRTPYVVTSRTAYPAETTQRALEEASVRAAHWNEYAGLLGRVNPEHSPADQLLSDNFVWGDPETLAADLLDDPTVLLSDELVLGIHPTLHTVEETAEKARILIEEVVPLLREGWARGRAELLAGERAGAEPVGAEQVGAERAEVLP</sequence>
<dbReference type="InterPro" id="IPR036661">
    <property type="entry name" value="Luciferase-like_sf"/>
</dbReference>